<dbReference type="Proteomes" id="UP000004994">
    <property type="component" value="Chromosome 5"/>
</dbReference>
<dbReference type="GO" id="GO:0004672">
    <property type="term" value="F:protein kinase activity"/>
    <property type="evidence" value="ECO:0007669"/>
    <property type="project" value="InterPro"/>
</dbReference>
<protein>
    <recommendedName>
        <fullName evidence="3">Protein kinase domain-containing protein</fullName>
    </recommendedName>
</protein>
<sequence length="124" mass="13539">MAIIYCDLKPSNILLDENGIAKLLGINSDAANILTNGSMLVVLVKMLHHSKVSLLCNQLASLIGAPTNGLRDGQKNLRRFSVAALGELPFYISTQGEHVRDDKPMEYPSKDSRPSSCWQVSSLL</sequence>
<dbReference type="Gene3D" id="1.10.510.10">
    <property type="entry name" value="Transferase(Phosphotransferase) domain 1"/>
    <property type="match status" value="1"/>
</dbReference>
<dbReference type="InterPro" id="IPR044591">
    <property type="entry name" value="RUK"/>
</dbReference>
<dbReference type="EnsemblPlants" id="Solyc05g021200.1.1">
    <property type="protein sequence ID" value="Solyc05g021200.1.1"/>
    <property type="gene ID" value="Solyc05g021200.1"/>
</dbReference>
<reference evidence="1" key="2">
    <citation type="submission" date="2015-06" db="UniProtKB">
        <authorList>
            <consortium name="EnsemblPlants"/>
        </authorList>
    </citation>
    <scope>IDENTIFICATION</scope>
    <source>
        <strain evidence="1">cv. Heinz 1706</strain>
    </source>
</reference>
<dbReference type="HOGENOM" id="CLU_2007940_0_0_1"/>
<dbReference type="InParanoid" id="K4BZH0"/>
<dbReference type="PANTHER" id="PTHR46562">
    <property type="entry name" value="SERINE/THREONINE-KINASE ULK4-LIKE PROTEIN-RELATED"/>
    <property type="match status" value="1"/>
</dbReference>
<evidence type="ECO:0000313" key="2">
    <source>
        <dbReference type="Proteomes" id="UP000004994"/>
    </source>
</evidence>
<dbReference type="PhylomeDB" id="K4BZH0"/>
<evidence type="ECO:0000313" key="1">
    <source>
        <dbReference type="EnsemblPlants" id="Solyc05g021200.1.1"/>
    </source>
</evidence>
<accession>K4BZH0</accession>
<dbReference type="Gramene" id="Solyc05g021200.1.1">
    <property type="protein sequence ID" value="Solyc05g021200.1.1"/>
    <property type="gene ID" value="Solyc05g021200.1"/>
</dbReference>
<dbReference type="InterPro" id="IPR008271">
    <property type="entry name" value="Ser/Thr_kinase_AS"/>
</dbReference>
<reference evidence="1" key="1">
    <citation type="journal article" date="2012" name="Nature">
        <title>The tomato genome sequence provides insights into fleshy fruit evolution.</title>
        <authorList>
            <consortium name="Tomato Genome Consortium"/>
        </authorList>
    </citation>
    <scope>NUCLEOTIDE SEQUENCE [LARGE SCALE GENOMIC DNA]</scope>
    <source>
        <strain evidence="1">cv. Heinz 1706</strain>
    </source>
</reference>
<dbReference type="PROSITE" id="PS00108">
    <property type="entry name" value="PROTEIN_KINASE_ST"/>
    <property type="match status" value="1"/>
</dbReference>
<dbReference type="GO" id="GO:0008017">
    <property type="term" value="F:microtubule binding"/>
    <property type="evidence" value="ECO:0007669"/>
    <property type="project" value="InterPro"/>
</dbReference>
<dbReference type="PANTHER" id="PTHR46562:SF1">
    <property type="entry name" value="SERINE_THREONINE-PROTEIN KINASE ULK4"/>
    <property type="match status" value="1"/>
</dbReference>
<dbReference type="PaxDb" id="4081-Solyc05g021200.1.1"/>
<dbReference type="InterPro" id="IPR011009">
    <property type="entry name" value="Kinase-like_dom_sf"/>
</dbReference>
<dbReference type="STRING" id="4081.K4BZH0"/>
<dbReference type="eggNOG" id="KOG0597">
    <property type="taxonomic scope" value="Eukaryota"/>
</dbReference>
<keyword evidence="2" id="KW-1185">Reference proteome</keyword>
<organism evidence="1">
    <name type="scientific">Solanum lycopersicum</name>
    <name type="common">Tomato</name>
    <name type="synonym">Lycopersicon esculentum</name>
    <dbReference type="NCBI Taxonomy" id="4081"/>
    <lineage>
        <taxon>Eukaryota</taxon>
        <taxon>Viridiplantae</taxon>
        <taxon>Streptophyta</taxon>
        <taxon>Embryophyta</taxon>
        <taxon>Tracheophyta</taxon>
        <taxon>Spermatophyta</taxon>
        <taxon>Magnoliopsida</taxon>
        <taxon>eudicotyledons</taxon>
        <taxon>Gunneridae</taxon>
        <taxon>Pentapetalae</taxon>
        <taxon>asterids</taxon>
        <taxon>lamiids</taxon>
        <taxon>Solanales</taxon>
        <taxon>Solanaceae</taxon>
        <taxon>Solanoideae</taxon>
        <taxon>Solaneae</taxon>
        <taxon>Solanum</taxon>
        <taxon>Solanum subgen. Lycopersicon</taxon>
    </lineage>
</organism>
<dbReference type="SUPFAM" id="SSF56112">
    <property type="entry name" value="Protein kinase-like (PK-like)"/>
    <property type="match status" value="1"/>
</dbReference>
<evidence type="ECO:0008006" key="3">
    <source>
        <dbReference type="Google" id="ProtNLM"/>
    </source>
</evidence>
<proteinExistence type="predicted"/>
<dbReference type="GO" id="GO:0000914">
    <property type="term" value="P:phragmoplast assembly"/>
    <property type="evidence" value="ECO:0007669"/>
    <property type="project" value="InterPro"/>
</dbReference>
<dbReference type="AlphaFoldDB" id="K4BZH0"/>
<name>K4BZH0_SOLLC</name>